<dbReference type="Proteomes" id="UP000324800">
    <property type="component" value="Unassembled WGS sequence"/>
</dbReference>
<sequence>MLDTIACRVNAFTSDYVAPAALNLVFIAWRIVGPVYINFIPDLLMIAVNWWLHYSELADECFINFLNILTEQQTLLPSSNLIVRMITCFPLEVWVLSDKECISSIISDYFVNTNSVICTAKKATIIAIEVSSYVKKESAPH</sequence>
<proteinExistence type="predicted"/>
<comment type="caution">
    <text evidence="1">The sequence shown here is derived from an EMBL/GenBank/DDBJ whole genome shotgun (WGS) entry which is preliminary data.</text>
</comment>
<protein>
    <submittedName>
        <fullName evidence="1">Uncharacterized protein</fullName>
    </submittedName>
</protein>
<dbReference type="AlphaFoldDB" id="A0A5J4WCV0"/>
<dbReference type="EMBL" id="SNRW01002447">
    <property type="protein sequence ID" value="KAA6392731.1"/>
    <property type="molecule type" value="Genomic_DNA"/>
</dbReference>
<evidence type="ECO:0000313" key="2">
    <source>
        <dbReference type="Proteomes" id="UP000324800"/>
    </source>
</evidence>
<name>A0A5J4WCV0_9EUKA</name>
<organism evidence="1 2">
    <name type="scientific">Streblomastix strix</name>
    <dbReference type="NCBI Taxonomy" id="222440"/>
    <lineage>
        <taxon>Eukaryota</taxon>
        <taxon>Metamonada</taxon>
        <taxon>Preaxostyla</taxon>
        <taxon>Oxymonadida</taxon>
        <taxon>Streblomastigidae</taxon>
        <taxon>Streblomastix</taxon>
    </lineage>
</organism>
<evidence type="ECO:0000313" key="1">
    <source>
        <dbReference type="EMBL" id="KAA6392731.1"/>
    </source>
</evidence>
<gene>
    <name evidence="1" type="ORF">EZS28_011741</name>
</gene>
<reference evidence="1 2" key="1">
    <citation type="submission" date="2019-03" db="EMBL/GenBank/DDBJ databases">
        <title>Single cell metagenomics reveals metabolic interactions within the superorganism composed of flagellate Streblomastix strix and complex community of Bacteroidetes bacteria on its surface.</title>
        <authorList>
            <person name="Treitli S.C."/>
            <person name="Kolisko M."/>
            <person name="Husnik F."/>
            <person name="Keeling P."/>
            <person name="Hampl V."/>
        </authorList>
    </citation>
    <scope>NUCLEOTIDE SEQUENCE [LARGE SCALE GENOMIC DNA]</scope>
    <source>
        <strain evidence="1">ST1C</strain>
    </source>
</reference>
<accession>A0A5J4WCV0</accession>